<dbReference type="Proteomes" id="UP000221369">
    <property type="component" value="Unassembled WGS sequence"/>
</dbReference>
<feature type="region of interest" description="Disordered" evidence="1">
    <location>
        <begin position="169"/>
        <end position="191"/>
    </location>
</feature>
<proteinExistence type="predicted"/>
<sequence length="458" mass="46785">MPTTRVTRGIVPIALMSAVAAGMHIAPASAAEHDTADYGPDGFTRGSGLPTQKPHFLPAPASYTVSSSDTLHVIATRFGLDAGTVAALNGLASDSSVHEGQTLALTAGSTGTASPAAASASTAAVHVVTSGDTVSRIASSFGVSTQSVLDANGLSWSSVIYPGQKLTIPGASAPSSTPETESKSSGSSTGSTYTVVSGDTVGAIASSFGVSTQSVLDANDLSWSSVIYPGQKLTVPGASSSHSESKKSESKKSDSRDSTSKGGTYTVVSGDTVSSIAATHAVSIQAILDANGLSWTSIIYVGQTLTIPGKASPESESSKKVTDDSVTPLTAEMSTNAQTIIRVGRSLGVSDYGLVVALAAAMQESSLRNVDHGDRDSLGLFQQRTSQGWGTEEQIMNPEYAAKAFFVGVSGKTRGLLDISGWKNMSVTEAAQAVQVSAYPDAYAKWETSARAWLAQLG</sequence>
<evidence type="ECO:0000313" key="4">
    <source>
        <dbReference type="EMBL" id="PFG31463.1"/>
    </source>
</evidence>
<organism evidence="4 5">
    <name type="scientific">Paramicrobacterium agarici</name>
    <dbReference type="NCBI Taxonomy" id="630514"/>
    <lineage>
        <taxon>Bacteria</taxon>
        <taxon>Bacillati</taxon>
        <taxon>Actinomycetota</taxon>
        <taxon>Actinomycetes</taxon>
        <taxon>Micrococcales</taxon>
        <taxon>Microbacteriaceae</taxon>
        <taxon>Paramicrobacterium</taxon>
    </lineage>
</organism>
<dbReference type="EMBL" id="PDJE01000001">
    <property type="protein sequence ID" value="PFG31463.1"/>
    <property type="molecule type" value="Genomic_DNA"/>
</dbReference>
<feature type="domain" description="LysM" evidence="3">
    <location>
        <begin position="191"/>
        <end position="235"/>
    </location>
</feature>
<protein>
    <submittedName>
        <fullName evidence="4">Spore germination protein YaaH</fullName>
    </submittedName>
</protein>
<dbReference type="Gene3D" id="3.10.350.10">
    <property type="entry name" value="LysM domain"/>
    <property type="match status" value="4"/>
</dbReference>
<evidence type="ECO:0000313" key="5">
    <source>
        <dbReference type="Proteomes" id="UP000221369"/>
    </source>
</evidence>
<evidence type="ECO:0000259" key="3">
    <source>
        <dbReference type="PROSITE" id="PS51782"/>
    </source>
</evidence>
<feature type="region of interest" description="Disordered" evidence="1">
    <location>
        <begin position="234"/>
        <end position="265"/>
    </location>
</feature>
<dbReference type="PROSITE" id="PS51782">
    <property type="entry name" value="LYSM"/>
    <property type="match status" value="4"/>
</dbReference>
<reference evidence="4 5" key="1">
    <citation type="submission" date="2017-10" db="EMBL/GenBank/DDBJ databases">
        <title>Sequencing the genomes of 1000 actinobacteria strains.</title>
        <authorList>
            <person name="Klenk H.-P."/>
        </authorList>
    </citation>
    <scope>NUCLEOTIDE SEQUENCE [LARGE SCALE GENOMIC DNA]</scope>
    <source>
        <strain evidence="4 5">DSM 21798</strain>
    </source>
</reference>
<keyword evidence="5" id="KW-1185">Reference proteome</keyword>
<feature type="compositionally biased region" description="Basic and acidic residues" evidence="1">
    <location>
        <begin position="243"/>
        <end position="259"/>
    </location>
</feature>
<comment type="caution">
    <text evidence="4">The sequence shown here is derived from an EMBL/GenBank/DDBJ whole genome shotgun (WGS) entry which is preliminary data.</text>
</comment>
<dbReference type="PANTHER" id="PTHR33734">
    <property type="entry name" value="LYSM DOMAIN-CONTAINING GPI-ANCHORED PROTEIN 2"/>
    <property type="match status" value="1"/>
</dbReference>
<feature type="domain" description="LysM" evidence="3">
    <location>
        <begin position="124"/>
        <end position="168"/>
    </location>
</feature>
<name>A0A2A9DXZ7_9MICO</name>
<dbReference type="SMART" id="SM00257">
    <property type="entry name" value="LysM"/>
    <property type="match status" value="4"/>
</dbReference>
<feature type="signal peptide" evidence="2">
    <location>
        <begin position="1"/>
        <end position="30"/>
    </location>
</feature>
<dbReference type="CDD" id="cd00118">
    <property type="entry name" value="LysM"/>
    <property type="match status" value="4"/>
</dbReference>
<dbReference type="InterPro" id="IPR036779">
    <property type="entry name" value="LysM_dom_sf"/>
</dbReference>
<gene>
    <name evidence="4" type="ORF">ATJ78_2431</name>
</gene>
<dbReference type="InterPro" id="IPR018392">
    <property type="entry name" value="LysM"/>
</dbReference>
<feature type="domain" description="LysM" evidence="3">
    <location>
        <begin position="61"/>
        <end position="105"/>
    </location>
</feature>
<accession>A0A2A9DXZ7</accession>
<feature type="domain" description="LysM" evidence="3">
    <location>
        <begin position="263"/>
        <end position="307"/>
    </location>
</feature>
<feature type="compositionally biased region" description="Low complexity" evidence="1">
    <location>
        <begin position="171"/>
        <end position="191"/>
    </location>
</feature>
<dbReference type="GO" id="GO:0008932">
    <property type="term" value="F:lytic endotransglycosylase activity"/>
    <property type="evidence" value="ECO:0007669"/>
    <property type="project" value="TreeGrafter"/>
</dbReference>
<dbReference type="PANTHER" id="PTHR33734:SF22">
    <property type="entry name" value="MEMBRANE-BOUND LYTIC MUREIN TRANSGLYCOSYLASE D"/>
    <property type="match status" value="1"/>
</dbReference>
<feature type="chain" id="PRO_5012563688" evidence="2">
    <location>
        <begin position="31"/>
        <end position="458"/>
    </location>
</feature>
<dbReference type="AlphaFoldDB" id="A0A2A9DXZ7"/>
<dbReference type="RefSeq" id="WP_098408263.1">
    <property type="nucleotide sequence ID" value="NZ_PDJE01000001.1"/>
</dbReference>
<evidence type="ECO:0000256" key="1">
    <source>
        <dbReference type="SAM" id="MobiDB-lite"/>
    </source>
</evidence>
<evidence type="ECO:0000256" key="2">
    <source>
        <dbReference type="SAM" id="SignalP"/>
    </source>
</evidence>
<dbReference type="SUPFAM" id="SSF54106">
    <property type="entry name" value="LysM domain"/>
    <property type="match status" value="4"/>
</dbReference>
<keyword evidence="2" id="KW-0732">Signal</keyword>
<dbReference type="Pfam" id="PF01476">
    <property type="entry name" value="LysM"/>
    <property type="match status" value="4"/>
</dbReference>